<dbReference type="InterPro" id="IPR029063">
    <property type="entry name" value="SAM-dependent_MTases_sf"/>
</dbReference>
<evidence type="ECO:0000256" key="4">
    <source>
        <dbReference type="ARBA" id="ARBA00048391"/>
    </source>
</evidence>
<comment type="function">
    <text evidence="5">Methylates the class 1 translation termination release factors RF1/PrfA and RF2/PrfB on the glutamine residue of the universally conserved GGQ motif.</text>
</comment>
<dbReference type="NCBIfam" id="TIGR03534">
    <property type="entry name" value="RF_mod_PrmC"/>
    <property type="match status" value="1"/>
</dbReference>
<organism evidence="8 9">
    <name type="scientific">Pseudomonas matsuisoli</name>
    <dbReference type="NCBI Taxonomy" id="1515666"/>
    <lineage>
        <taxon>Bacteria</taxon>
        <taxon>Pseudomonadati</taxon>
        <taxon>Pseudomonadota</taxon>
        <taxon>Gammaproteobacteria</taxon>
        <taxon>Pseudomonadales</taxon>
        <taxon>Pseudomonadaceae</taxon>
        <taxon>Pseudomonas</taxon>
    </lineage>
</organism>
<reference evidence="8" key="2">
    <citation type="submission" date="2020-09" db="EMBL/GenBank/DDBJ databases">
        <authorList>
            <person name="Sun Q."/>
            <person name="Ohkuma M."/>
        </authorList>
    </citation>
    <scope>NUCLEOTIDE SEQUENCE</scope>
    <source>
        <strain evidence="8">JCM 30078</strain>
    </source>
</reference>
<protein>
    <recommendedName>
        <fullName evidence="5">Release factor glutamine methyltransferase</fullName>
        <shortName evidence="5">RF MTase</shortName>
        <ecNumber evidence="5">2.1.1.297</ecNumber>
    </recommendedName>
    <alternativeName>
        <fullName evidence="5">N5-glutamine methyltransferase PrmC</fullName>
    </alternativeName>
    <alternativeName>
        <fullName evidence="5">Protein-(glutamine-N5) MTase PrmC</fullName>
    </alternativeName>
    <alternativeName>
        <fullName evidence="5">Protein-glutamine N-methyltransferase PrmC</fullName>
    </alternativeName>
</protein>
<proteinExistence type="inferred from homology"/>
<evidence type="ECO:0000313" key="9">
    <source>
        <dbReference type="Proteomes" id="UP000635983"/>
    </source>
</evidence>
<dbReference type="HAMAP" id="MF_02126">
    <property type="entry name" value="RF_methyltr_PrmC"/>
    <property type="match status" value="1"/>
</dbReference>
<dbReference type="GO" id="GO:0102559">
    <property type="term" value="F:peptide chain release factor N(5)-glutamine methyltransferase activity"/>
    <property type="evidence" value="ECO:0007669"/>
    <property type="project" value="UniProtKB-EC"/>
</dbReference>
<keyword evidence="3 5" id="KW-0949">S-adenosyl-L-methionine</keyword>
<dbReference type="InterPro" id="IPR050320">
    <property type="entry name" value="N5-glutamine_MTase"/>
</dbReference>
<feature type="domain" description="Methyltransferase small" evidence="6">
    <location>
        <begin position="94"/>
        <end position="190"/>
    </location>
</feature>
<dbReference type="RefSeq" id="WP_188982900.1">
    <property type="nucleotide sequence ID" value="NZ_BMPO01000003.1"/>
</dbReference>
<evidence type="ECO:0000256" key="2">
    <source>
        <dbReference type="ARBA" id="ARBA00022679"/>
    </source>
</evidence>
<dbReference type="GO" id="GO:0032259">
    <property type="term" value="P:methylation"/>
    <property type="evidence" value="ECO:0007669"/>
    <property type="project" value="UniProtKB-KW"/>
</dbReference>
<gene>
    <name evidence="5 8" type="primary">prmC</name>
    <name evidence="8" type="ORF">GCM10009304_18540</name>
</gene>
<sequence length="276" mass="30208">MSTIAAALAEAQLPASATARLDAEILLSHVLGKTRSYLRTWPEKTLDGAQALAFERLIERRREGEPIAYLIGHQGFWTLDLEVAPDTLIPRPDTELLVETALSLRPDTPGKVLDLGTGTGAIALALAVERRHWQLTGVDRMPGAVSLAERNRCQHAVKNARFLCSDWFSALAGERFELIVSNPPYIAKDDHHLDEGDVRYEPRSALVAGDDGLDDIRLIVGQAPAYLQPGGWLLLEHGFDQAEDVAALLVAQGFQQISSRRDLAGHPRITLGSYPL</sequence>
<dbReference type="CDD" id="cd02440">
    <property type="entry name" value="AdoMet_MTases"/>
    <property type="match status" value="1"/>
</dbReference>
<keyword evidence="2 5" id="KW-0808">Transferase</keyword>
<dbReference type="Gene3D" id="3.40.50.150">
    <property type="entry name" value="Vaccinia Virus protein VP39"/>
    <property type="match status" value="1"/>
</dbReference>
<dbReference type="Pfam" id="PF05175">
    <property type="entry name" value="MTS"/>
    <property type="match status" value="1"/>
</dbReference>
<dbReference type="PANTHER" id="PTHR18895:SF74">
    <property type="entry name" value="MTRF1L RELEASE FACTOR GLUTAMINE METHYLTRANSFERASE"/>
    <property type="match status" value="1"/>
</dbReference>
<feature type="binding site" evidence="5">
    <location>
        <position position="139"/>
    </location>
    <ligand>
        <name>S-adenosyl-L-methionine</name>
        <dbReference type="ChEBI" id="CHEBI:59789"/>
    </ligand>
</feature>
<accession>A0A917PV02</accession>
<evidence type="ECO:0000313" key="8">
    <source>
        <dbReference type="EMBL" id="GGJ92942.1"/>
    </source>
</evidence>
<dbReference type="FunFam" id="3.40.50.150:FF:000053">
    <property type="entry name" value="Release factor glutamine methyltransferase"/>
    <property type="match status" value="1"/>
</dbReference>
<keyword evidence="9" id="KW-1185">Reference proteome</keyword>
<dbReference type="InterPro" id="IPR002052">
    <property type="entry name" value="DNA_methylase_N6_adenine_CS"/>
</dbReference>
<dbReference type="PANTHER" id="PTHR18895">
    <property type="entry name" value="HEMK METHYLTRANSFERASE"/>
    <property type="match status" value="1"/>
</dbReference>
<dbReference type="InterPro" id="IPR007848">
    <property type="entry name" value="Small_mtfrase_dom"/>
</dbReference>
<dbReference type="InterPro" id="IPR040758">
    <property type="entry name" value="PrmC_N"/>
</dbReference>
<evidence type="ECO:0000256" key="3">
    <source>
        <dbReference type="ARBA" id="ARBA00022691"/>
    </source>
</evidence>
<comment type="caution">
    <text evidence="8">The sequence shown here is derived from an EMBL/GenBank/DDBJ whole genome shotgun (WGS) entry which is preliminary data.</text>
</comment>
<dbReference type="AlphaFoldDB" id="A0A917PV02"/>
<dbReference type="InterPro" id="IPR004556">
    <property type="entry name" value="HemK-like"/>
</dbReference>
<dbReference type="SUPFAM" id="SSF53335">
    <property type="entry name" value="S-adenosyl-L-methionine-dependent methyltransferases"/>
    <property type="match status" value="1"/>
</dbReference>
<evidence type="ECO:0000256" key="1">
    <source>
        <dbReference type="ARBA" id="ARBA00022603"/>
    </source>
</evidence>
<evidence type="ECO:0000259" key="6">
    <source>
        <dbReference type="Pfam" id="PF05175"/>
    </source>
</evidence>
<dbReference type="EC" id="2.1.1.297" evidence="5"/>
<dbReference type="Gene3D" id="1.10.8.10">
    <property type="entry name" value="DNA helicase RuvA subunit, C-terminal domain"/>
    <property type="match status" value="1"/>
</dbReference>
<dbReference type="Proteomes" id="UP000635983">
    <property type="component" value="Unassembled WGS sequence"/>
</dbReference>
<evidence type="ECO:0000259" key="7">
    <source>
        <dbReference type="Pfam" id="PF17827"/>
    </source>
</evidence>
<evidence type="ECO:0000256" key="5">
    <source>
        <dbReference type="HAMAP-Rule" id="MF_02126"/>
    </source>
</evidence>
<dbReference type="PROSITE" id="PS00092">
    <property type="entry name" value="N6_MTASE"/>
    <property type="match status" value="1"/>
</dbReference>
<dbReference type="NCBIfam" id="TIGR00536">
    <property type="entry name" value="hemK_fam"/>
    <property type="match status" value="1"/>
</dbReference>
<feature type="domain" description="Release factor glutamine methyltransferase N-terminal" evidence="7">
    <location>
        <begin position="8"/>
        <end position="72"/>
    </location>
</feature>
<reference evidence="8" key="1">
    <citation type="journal article" date="2014" name="Int. J. Syst. Evol. Microbiol.">
        <title>Complete genome sequence of Corynebacterium casei LMG S-19264T (=DSM 44701T), isolated from a smear-ripened cheese.</title>
        <authorList>
            <consortium name="US DOE Joint Genome Institute (JGI-PGF)"/>
            <person name="Walter F."/>
            <person name="Albersmeier A."/>
            <person name="Kalinowski J."/>
            <person name="Ruckert C."/>
        </authorList>
    </citation>
    <scope>NUCLEOTIDE SEQUENCE</scope>
    <source>
        <strain evidence="8">JCM 30078</strain>
    </source>
</reference>
<comment type="similarity">
    <text evidence="5">Belongs to the protein N5-glutamine methyltransferase family. PrmC subfamily.</text>
</comment>
<dbReference type="Pfam" id="PF17827">
    <property type="entry name" value="PrmC_N"/>
    <property type="match status" value="1"/>
</dbReference>
<name>A0A917PV02_9PSED</name>
<comment type="catalytic activity">
    <reaction evidence="4 5">
        <text>L-glutaminyl-[peptide chain release factor] + S-adenosyl-L-methionine = N(5)-methyl-L-glutaminyl-[peptide chain release factor] + S-adenosyl-L-homocysteine + H(+)</text>
        <dbReference type="Rhea" id="RHEA:42896"/>
        <dbReference type="Rhea" id="RHEA-COMP:10271"/>
        <dbReference type="Rhea" id="RHEA-COMP:10272"/>
        <dbReference type="ChEBI" id="CHEBI:15378"/>
        <dbReference type="ChEBI" id="CHEBI:30011"/>
        <dbReference type="ChEBI" id="CHEBI:57856"/>
        <dbReference type="ChEBI" id="CHEBI:59789"/>
        <dbReference type="ChEBI" id="CHEBI:61891"/>
        <dbReference type="EC" id="2.1.1.297"/>
    </reaction>
</comment>
<feature type="binding site" evidence="5">
    <location>
        <begin position="116"/>
        <end position="120"/>
    </location>
    <ligand>
        <name>S-adenosyl-L-methionine</name>
        <dbReference type="ChEBI" id="CHEBI:59789"/>
    </ligand>
</feature>
<feature type="binding site" evidence="5">
    <location>
        <position position="167"/>
    </location>
    <ligand>
        <name>S-adenosyl-L-methionine</name>
        <dbReference type="ChEBI" id="CHEBI:59789"/>
    </ligand>
</feature>
<feature type="binding site" evidence="5">
    <location>
        <position position="182"/>
    </location>
    <ligand>
        <name>S-adenosyl-L-methionine</name>
        <dbReference type="ChEBI" id="CHEBI:59789"/>
    </ligand>
</feature>
<dbReference type="EMBL" id="BMPO01000003">
    <property type="protein sequence ID" value="GGJ92942.1"/>
    <property type="molecule type" value="Genomic_DNA"/>
</dbReference>
<dbReference type="GO" id="GO:0003676">
    <property type="term" value="F:nucleic acid binding"/>
    <property type="evidence" value="ECO:0007669"/>
    <property type="project" value="InterPro"/>
</dbReference>
<dbReference type="InterPro" id="IPR019874">
    <property type="entry name" value="RF_methyltr_PrmC"/>
</dbReference>
<feature type="binding site" evidence="5">
    <location>
        <begin position="182"/>
        <end position="185"/>
    </location>
    <ligand>
        <name>substrate</name>
    </ligand>
</feature>
<keyword evidence="1 5" id="KW-0489">Methyltransferase</keyword>